<name>A0ABN1LMH8_9ALTE</name>
<dbReference type="EMBL" id="BAAAFD010000007">
    <property type="protein sequence ID" value="GAA0857970.1"/>
    <property type="molecule type" value="Genomic_DNA"/>
</dbReference>
<evidence type="ECO:0000313" key="5">
    <source>
        <dbReference type="Proteomes" id="UP001500359"/>
    </source>
</evidence>
<feature type="compositionally biased region" description="Basic and acidic residues" evidence="1">
    <location>
        <begin position="508"/>
        <end position="525"/>
    </location>
</feature>
<dbReference type="InterPro" id="IPR017529">
    <property type="entry name" value="AcylCoA_ligase_PEP_1"/>
</dbReference>
<dbReference type="Gene3D" id="3.30.300.30">
    <property type="match status" value="1"/>
</dbReference>
<dbReference type="PROSITE" id="PS00455">
    <property type="entry name" value="AMP_BINDING"/>
    <property type="match status" value="1"/>
</dbReference>
<gene>
    <name evidence="4" type="ORF">GCM10009114_25820</name>
</gene>
<dbReference type="PANTHER" id="PTHR43767">
    <property type="entry name" value="LONG-CHAIN-FATTY-ACID--COA LIGASE"/>
    <property type="match status" value="1"/>
</dbReference>
<sequence length="525" mass="57865">MVTFFDELVSQTAKTHSDKCALIYKNDELSYSRLDEKVSRLAAGLCSLGLQRHDRVAVFLPKLPQTIVSLFATSRAQGVFVPVNSVLKAPQVQHILNDCDVRVLITSSDRLKVLQPILAQCPSVQHIVLIDKLPEIEPIEVALHSYQDLPSGNLPSAHRADNDMAAILYTSGSTGKPKGVVLSHRNLVAGALSVSQYLENTEDDVILALLPLSFDYGLSQITTAFLCGASVVLLDYFLAGDVVKTIERHQVTGLAAVPPLWQQLMKAKWPESATQQLRYFTNSGGAMPQVTLTQIRAVFNQAKPYLMYGLTEAFRSTYLPPHLVDERIGSMGKAIPNAEVMVVREDGSECDPDEPGELVHRGPHVSLGYWNDEAKTAERFKPVPAKLAGLVLPEMAVWSGDTVKRDKDGFLYFVGRKDEMIKTSGYRVSPMEVEEACYQGSNDIAEAIACGINDAELGQAIVLLLVKKDNVATSEKDILNQCKKALPNFMHPKHVEFRDALPRNPNGKVDRSALSKEVKDKYQNV</sequence>
<dbReference type="Gene3D" id="3.40.50.12780">
    <property type="entry name" value="N-terminal domain of ligase-like"/>
    <property type="match status" value="1"/>
</dbReference>
<comment type="caution">
    <text evidence="4">The sequence shown here is derived from an EMBL/GenBank/DDBJ whole genome shotgun (WGS) entry which is preliminary data.</text>
</comment>
<evidence type="ECO:0000313" key="4">
    <source>
        <dbReference type="EMBL" id="GAA0857970.1"/>
    </source>
</evidence>
<proteinExistence type="predicted"/>
<dbReference type="InterPro" id="IPR042099">
    <property type="entry name" value="ANL_N_sf"/>
</dbReference>
<accession>A0ABN1LMH8</accession>
<keyword evidence="4" id="KW-0436">Ligase</keyword>
<dbReference type="InterPro" id="IPR020845">
    <property type="entry name" value="AMP-binding_CS"/>
</dbReference>
<dbReference type="InterPro" id="IPR050237">
    <property type="entry name" value="ATP-dep_AMP-bd_enzyme"/>
</dbReference>
<reference evidence="4 5" key="1">
    <citation type="journal article" date="2019" name="Int. J. Syst. Evol. Microbiol.">
        <title>The Global Catalogue of Microorganisms (GCM) 10K type strain sequencing project: providing services to taxonomists for standard genome sequencing and annotation.</title>
        <authorList>
            <consortium name="The Broad Institute Genomics Platform"/>
            <consortium name="The Broad Institute Genome Sequencing Center for Infectious Disease"/>
            <person name="Wu L."/>
            <person name="Ma J."/>
        </authorList>
    </citation>
    <scope>NUCLEOTIDE SEQUENCE [LARGE SCALE GENOMIC DNA]</scope>
    <source>
        <strain evidence="4 5">JCM 15896</strain>
    </source>
</reference>
<protein>
    <submittedName>
        <fullName evidence="4">Acyl-CoA ligase (AMP-forming), exosortase A system-associated</fullName>
    </submittedName>
</protein>
<feature type="domain" description="AMP-dependent synthetase/ligase" evidence="2">
    <location>
        <begin position="11"/>
        <end position="370"/>
    </location>
</feature>
<dbReference type="Pfam" id="PF13193">
    <property type="entry name" value="AMP-binding_C"/>
    <property type="match status" value="1"/>
</dbReference>
<dbReference type="SUPFAM" id="SSF56801">
    <property type="entry name" value="Acetyl-CoA synthetase-like"/>
    <property type="match status" value="1"/>
</dbReference>
<dbReference type="Pfam" id="PF00501">
    <property type="entry name" value="AMP-binding"/>
    <property type="match status" value="1"/>
</dbReference>
<evidence type="ECO:0000259" key="2">
    <source>
        <dbReference type="Pfam" id="PF00501"/>
    </source>
</evidence>
<feature type="domain" description="AMP-binding enzyme C-terminal" evidence="3">
    <location>
        <begin position="435"/>
        <end position="508"/>
    </location>
</feature>
<evidence type="ECO:0000256" key="1">
    <source>
        <dbReference type="SAM" id="MobiDB-lite"/>
    </source>
</evidence>
<organism evidence="4 5">
    <name type="scientific">Aliiglaciecola litoralis</name>
    <dbReference type="NCBI Taxonomy" id="582857"/>
    <lineage>
        <taxon>Bacteria</taxon>
        <taxon>Pseudomonadati</taxon>
        <taxon>Pseudomonadota</taxon>
        <taxon>Gammaproteobacteria</taxon>
        <taxon>Alteromonadales</taxon>
        <taxon>Alteromonadaceae</taxon>
        <taxon>Aliiglaciecola</taxon>
    </lineage>
</organism>
<dbReference type="Proteomes" id="UP001500359">
    <property type="component" value="Unassembled WGS sequence"/>
</dbReference>
<feature type="region of interest" description="Disordered" evidence="1">
    <location>
        <begin position="499"/>
        <end position="525"/>
    </location>
</feature>
<dbReference type="InterPro" id="IPR000873">
    <property type="entry name" value="AMP-dep_synth/lig_dom"/>
</dbReference>
<evidence type="ECO:0000259" key="3">
    <source>
        <dbReference type="Pfam" id="PF13193"/>
    </source>
</evidence>
<dbReference type="NCBIfam" id="TIGR03098">
    <property type="entry name" value="ligase_PEP_1"/>
    <property type="match status" value="1"/>
</dbReference>
<dbReference type="RefSeq" id="WP_343860612.1">
    <property type="nucleotide sequence ID" value="NZ_BAAAFD010000007.1"/>
</dbReference>
<dbReference type="GO" id="GO:0016874">
    <property type="term" value="F:ligase activity"/>
    <property type="evidence" value="ECO:0007669"/>
    <property type="project" value="UniProtKB-KW"/>
</dbReference>
<dbReference type="InterPro" id="IPR025110">
    <property type="entry name" value="AMP-bd_C"/>
</dbReference>
<keyword evidence="5" id="KW-1185">Reference proteome</keyword>
<dbReference type="InterPro" id="IPR045851">
    <property type="entry name" value="AMP-bd_C_sf"/>
</dbReference>
<dbReference type="PANTHER" id="PTHR43767:SF1">
    <property type="entry name" value="NONRIBOSOMAL PEPTIDE SYNTHASE PES1 (EUROFUNG)-RELATED"/>
    <property type="match status" value="1"/>
</dbReference>